<proteinExistence type="predicted"/>
<dbReference type="GO" id="GO:0016491">
    <property type="term" value="F:oxidoreductase activity"/>
    <property type="evidence" value="ECO:0007669"/>
    <property type="project" value="InterPro"/>
</dbReference>
<keyword evidence="2" id="KW-0201">Cytochrome c-type biogenesis</keyword>
<keyword evidence="5" id="KW-0732">Signal</keyword>
<dbReference type="OrthoDB" id="1095575at2"/>
<dbReference type="SUPFAM" id="SSF52833">
    <property type="entry name" value="Thioredoxin-like"/>
    <property type="match status" value="1"/>
</dbReference>
<feature type="chain" id="PRO_5011434874" evidence="5">
    <location>
        <begin position="20"/>
        <end position="443"/>
    </location>
</feature>
<dbReference type="InterPro" id="IPR013740">
    <property type="entry name" value="Redoxin"/>
</dbReference>
<keyword evidence="3" id="KW-1015">Disulfide bond</keyword>
<keyword evidence="4" id="KW-0676">Redox-active center</keyword>
<dbReference type="InterPro" id="IPR013766">
    <property type="entry name" value="Thioredoxin_domain"/>
</dbReference>
<comment type="subcellular location">
    <subcellularLocation>
        <location evidence="1">Cell envelope</location>
    </subcellularLocation>
</comment>
<organism evidence="7 8">
    <name type="scientific">Pedobacter rhizosphaerae</name>
    <dbReference type="NCBI Taxonomy" id="390241"/>
    <lineage>
        <taxon>Bacteria</taxon>
        <taxon>Pseudomonadati</taxon>
        <taxon>Bacteroidota</taxon>
        <taxon>Sphingobacteriia</taxon>
        <taxon>Sphingobacteriales</taxon>
        <taxon>Sphingobacteriaceae</taxon>
        <taxon>Pedobacter</taxon>
    </lineage>
</organism>
<keyword evidence="7" id="KW-0413">Isomerase</keyword>
<protein>
    <submittedName>
        <fullName evidence="7">Thiol-disulfide isomerase or thioredoxin</fullName>
    </submittedName>
</protein>
<dbReference type="RefSeq" id="WP_090885429.1">
    <property type="nucleotide sequence ID" value="NZ_FOGG01000017.1"/>
</dbReference>
<feature type="signal peptide" evidence="5">
    <location>
        <begin position="1"/>
        <end position="19"/>
    </location>
</feature>
<dbReference type="InterPro" id="IPR036249">
    <property type="entry name" value="Thioredoxin-like_sf"/>
</dbReference>
<evidence type="ECO:0000313" key="7">
    <source>
        <dbReference type="EMBL" id="SER81268.1"/>
    </source>
</evidence>
<dbReference type="GO" id="GO:0030313">
    <property type="term" value="C:cell envelope"/>
    <property type="evidence" value="ECO:0007669"/>
    <property type="project" value="UniProtKB-SubCell"/>
</dbReference>
<dbReference type="GO" id="GO:0017004">
    <property type="term" value="P:cytochrome complex assembly"/>
    <property type="evidence" value="ECO:0007669"/>
    <property type="project" value="UniProtKB-KW"/>
</dbReference>
<dbReference type="PANTHER" id="PTHR42852:SF6">
    <property type="entry name" value="THIOL:DISULFIDE INTERCHANGE PROTEIN DSBE"/>
    <property type="match status" value="1"/>
</dbReference>
<evidence type="ECO:0000259" key="6">
    <source>
        <dbReference type="PROSITE" id="PS51352"/>
    </source>
</evidence>
<dbReference type="Proteomes" id="UP000199572">
    <property type="component" value="Unassembled WGS sequence"/>
</dbReference>
<feature type="domain" description="Thioredoxin" evidence="6">
    <location>
        <begin position="306"/>
        <end position="443"/>
    </location>
</feature>
<evidence type="ECO:0000256" key="1">
    <source>
        <dbReference type="ARBA" id="ARBA00004196"/>
    </source>
</evidence>
<keyword evidence="8" id="KW-1185">Reference proteome</keyword>
<reference evidence="8" key="1">
    <citation type="submission" date="2016-10" db="EMBL/GenBank/DDBJ databases">
        <authorList>
            <person name="Varghese N."/>
            <person name="Submissions S."/>
        </authorList>
    </citation>
    <scope>NUCLEOTIDE SEQUENCE [LARGE SCALE GENOMIC DNA]</scope>
    <source>
        <strain evidence="8">DSM 18610</strain>
    </source>
</reference>
<dbReference type="STRING" id="390241.SAMN04488023_11717"/>
<dbReference type="PANTHER" id="PTHR42852">
    <property type="entry name" value="THIOL:DISULFIDE INTERCHANGE PROTEIN DSBE"/>
    <property type="match status" value="1"/>
</dbReference>
<gene>
    <name evidence="7" type="ORF">SAMN04488023_11717</name>
</gene>
<dbReference type="GO" id="GO:0016853">
    <property type="term" value="F:isomerase activity"/>
    <property type="evidence" value="ECO:0007669"/>
    <property type="project" value="UniProtKB-KW"/>
</dbReference>
<dbReference type="AlphaFoldDB" id="A0A1H9S8M5"/>
<dbReference type="CDD" id="cd02966">
    <property type="entry name" value="TlpA_like_family"/>
    <property type="match status" value="1"/>
</dbReference>
<evidence type="ECO:0000256" key="5">
    <source>
        <dbReference type="SAM" id="SignalP"/>
    </source>
</evidence>
<evidence type="ECO:0000256" key="4">
    <source>
        <dbReference type="ARBA" id="ARBA00023284"/>
    </source>
</evidence>
<accession>A0A1H9S8M5</accession>
<evidence type="ECO:0000256" key="2">
    <source>
        <dbReference type="ARBA" id="ARBA00022748"/>
    </source>
</evidence>
<dbReference type="EMBL" id="FOGG01000017">
    <property type="protein sequence ID" value="SER81268.1"/>
    <property type="molecule type" value="Genomic_DNA"/>
</dbReference>
<evidence type="ECO:0000256" key="3">
    <source>
        <dbReference type="ARBA" id="ARBA00023157"/>
    </source>
</evidence>
<dbReference type="PROSITE" id="PS51352">
    <property type="entry name" value="THIOREDOXIN_2"/>
    <property type="match status" value="1"/>
</dbReference>
<sequence>MKKILFLLLLNLFVFYSYSQSPLHCLPDSSIVISLNKNVGFGPSGQVSSAIGATHNNSKEEIALYPVLTNIPALKDVQIFFFIYNKPQHYYQNYIAGKLSKDLLLEWYKRDNLTLSDTLLLSKNSMNTGISVVSAKDSTGKKVFMVDANHNYDLSDDVIRTLPDDGYISNIMELATKISIESFSNNKIKQEDVLSLIRFSRSSTDKMPLISFAFPEFRYARFSYKGNQYLICSDMLAPTKSVFLLPDLPSFSPAPKEARVNLNQFIKLGNDDFQYERAEDNGQRVIFKKRAKNEKSMHDTSENPSSQAGYFAPEIKGLNLIDGKDISLNGLKGKYVFIDFWSTSCGPCIADFPNLVKLYNSYDKNKIEFIGMADERQNGKVSELLSRHKITWPTLISNKQTTFSKGYNIFSYPSSFLIAPDGRIVKLDLRSEELKNVLNALLK</sequence>
<dbReference type="InterPro" id="IPR050553">
    <property type="entry name" value="Thioredoxin_ResA/DsbE_sf"/>
</dbReference>
<evidence type="ECO:0000313" key="8">
    <source>
        <dbReference type="Proteomes" id="UP000199572"/>
    </source>
</evidence>
<name>A0A1H9S8M5_9SPHI</name>
<dbReference type="Gene3D" id="3.40.30.10">
    <property type="entry name" value="Glutaredoxin"/>
    <property type="match status" value="1"/>
</dbReference>
<dbReference type="Pfam" id="PF08534">
    <property type="entry name" value="Redoxin"/>
    <property type="match status" value="1"/>
</dbReference>